<keyword evidence="5" id="KW-1185">Reference proteome</keyword>
<feature type="modified residue" description="4-aspartylphosphate" evidence="2">
    <location>
        <position position="54"/>
    </location>
</feature>
<dbReference type="RefSeq" id="WP_208843623.1">
    <property type="nucleotide sequence ID" value="NZ_CP072133.1"/>
</dbReference>
<sequence length="299" mass="33822">MKILIVDDSLATLEIVRRGLEKFGYRKLHIQKADRARKALQIIGQWKPDIVLTDWNMPDMSGIQLLNAIMQRRLDMKVAMITTVDDQDQIELALQAGAAFVLSKPFDDETLHNHILPLVQGVESSELLLNNVEIAIDSDLALPKLNQLEKLIHKHIDENLVIQTIKPQLFDETKVPCVMAVYEDPENQKVRAVGVLDIYATCVMASSCRVIPVEEAQQAIHQYIVSPEILEAAKDALTHTAYAFLDKRTRKSLRVKTIKFVPATFSKLEQLFKTEVTRRLDFSCQREGMALGKILLVGL</sequence>
<dbReference type="Proteomes" id="UP000664904">
    <property type="component" value="Chromosome"/>
</dbReference>
<dbReference type="SMART" id="SM00448">
    <property type="entry name" value="REC"/>
    <property type="match status" value="1"/>
</dbReference>
<dbReference type="GO" id="GO:0000160">
    <property type="term" value="P:phosphorelay signal transduction system"/>
    <property type="evidence" value="ECO:0007669"/>
    <property type="project" value="InterPro"/>
</dbReference>
<proteinExistence type="predicted"/>
<evidence type="ECO:0000256" key="1">
    <source>
        <dbReference type="ARBA" id="ARBA00022553"/>
    </source>
</evidence>
<feature type="domain" description="Response regulatory" evidence="3">
    <location>
        <begin position="2"/>
        <end position="119"/>
    </location>
</feature>
<organism evidence="4 5">
    <name type="scientific">Pseudoalteromonas xiamenensis</name>
    <dbReference type="NCBI Taxonomy" id="882626"/>
    <lineage>
        <taxon>Bacteria</taxon>
        <taxon>Pseudomonadati</taxon>
        <taxon>Pseudomonadota</taxon>
        <taxon>Gammaproteobacteria</taxon>
        <taxon>Alteromonadales</taxon>
        <taxon>Pseudoalteromonadaceae</taxon>
        <taxon>Pseudoalteromonas</taxon>
    </lineage>
</organism>
<evidence type="ECO:0000313" key="5">
    <source>
        <dbReference type="Proteomes" id="UP000664904"/>
    </source>
</evidence>
<dbReference type="InterPro" id="IPR001789">
    <property type="entry name" value="Sig_transdc_resp-reg_receiver"/>
</dbReference>
<keyword evidence="1 2" id="KW-0597">Phosphoprotein</keyword>
<name>A0A975DHX3_9GAMM</name>
<accession>A0A975DHX3</accession>
<dbReference type="PROSITE" id="PS50110">
    <property type="entry name" value="RESPONSE_REGULATORY"/>
    <property type="match status" value="1"/>
</dbReference>
<dbReference type="InterPro" id="IPR050595">
    <property type="entry name" value="Bact_response_regulator"/>
</dbReference>
<dbReference type="CDD" id="cd00156">
    <property type="entry name" value="REC"/>
    <property type="match status" value="1"/>
</dbReference>
<protein>
    <submittedName>
        <fullName evidence="4">Response regulator</fullName>
    </submittedName>
</protein>
<dbReference type="AlphaFoldDB" id="A0A975DHX3"/>
<dbReference type="PANTHER" id="PTHR44591">
    <property type="entry name" value="STRESS RESPONSE REGULATOR PROTEIN 1"/>
    <property type="match status" value="1"/>
</dbReference>
<gene>
    <name evidence="4" type="ORF">J5O05_03535</name>
</gene>
<evidence type="ECO:0000256" key="2">
    <source>
        <dbReference type="PROSITE-ProRule" id="PRU00169"/>
    </source>
</evidence>
<dbReference type="Gene3D" id="3.40.50.2300">
    <property type="match status" value="1"/>
</dbReference>
<dbReference type="EMBL" id="CP072133">
    <property type="protein sequence ID" value="QTH72000.1"/>
    <property type="molecule type" value="Genomic_DNA"/>
</dbReference>
<dbReference type="SUPFAM" id="SSF52172">
    <property type="entry name" value="CheY-like"/>
    <property type="match status" value="1"/>
</dbReference>
<dbReference type="Pfam" id="PF00072">
    <property type="entry name" value="Response_reg"/>
    <property type="match status" value="1"/>
</dbReference>
<evidence type="ECO:0000313" key="4">
    <source>
        <dbReference type="EMBL" id="QTH72000.1"/>
    </source>
</evidence>
<reference evidence="4" key="1">
    <citation type="submission" date="2021-03" db="EMBL/GenBank/DDBJ databases">
        <title>Complete Genome of Pseudoalteromonas xiamenensis STKMTI.2, a new potential marine bacterium producing anti-Vibrio compounds.</title>
        <authorList>
            <person name="Handayani D.P."/>
            <person name="Isnansetyo A."/>
            <person name="Istiqomah I."/>
            <person name="Jumina J."/>
        </authorList>
    </citation>
    <scope>NUCLEOTIDE SEQUENCE</scope>
    <source>
        <strain evidence="4">STKMTI.2</strain>
    </source>
</reference>
<dbReference type="KEGG" id="pxi:J5O05_03535"/>
<evidence type="ECO:0000259" key="3">
    <source>
        <dbReference type="PROSITE" id="PS50110"/>
    </source>
</evidence>
<dbReference type="PANTHER" id="PTHR44591:SF23">
    <property type="entry name" value="CHEY SUBFAMILY"/>
    <property type="match status" value="1"/>
</dbReference>
<dbReference type="InterPro" id="IPR011006">
    <property type="entry name" value="CheY-like_superfamily"/>
</dbReference>